<protein>
    <submittedName>
        <fullName evidence="1">Uncharacterized protein</fullName>
    </submittedName>
</protein>
<keyword evidence="2" id="KW-1185">Reference proteome</keyword>
<comment type="caution">
    <text evidence="1">The sequence shown here is derived from an EMBL/GenBank/DDBJ whole genome shotgun (WGS) entry which is preliminary data.</text>
</comment>
<proteinExistence type="predicted"/>
<dbReference type="RefSeq" id="WP_191310548.1">
    <property type="nucleotide sequence ID" value="NZ_BNCL01000009.1"/>
</dbReference>
<name>A0ABS1S694_9RHOB</name>
<organism evidence="1 2">
    <name type="scientific">Paracoccus aerius</name>
    <dbReference type="NCBI Taxonomy" id="1915382"/>
    <lineage>
        <taxon>Bacteria</taxon>
        <taxon>Pseudomonadati</taxon>
        <taxon>Pseudomonadota</taxon>
        <taxon>Alphaproteobacteria</taxon>
        <taxon>Rhodobacterales</taxon>
        <taxon>Paracoccaceae</taxon>
        <taxon>Paracoccus</taxon>
    </lineage>
</organism>
<dbReference type="Proteomes" id="UP000644749">
    <property type="component" value="Unassembled WGS sequence"/>
</dbReference>
<sequence>MSLPDRAWGLRHIIQKWNQPIQGCGAAAVWITEEEIEFLKDTVKVLDAFAFYAADDFVRREAEKKRKGKAR</sequence>
<dbReference type="EMBL" id="JAESHT010000010">
    <property type="protein sequence ID" value="MBL3674255.1"/>
    <property type="molecule type" value="Genomic_DNA"/>
</dbReference>
<accession>A0ABS1S694</accession>
<gene>
    <name evidence="1" type="ORF">JL111_12230</name>
</gene>
<evidence type="ECO:0000313" key="1">
    <source>
        <dbReference type="EMBL" id="MBL3674255.1"/>
    </source>
</evidence>
<reference evidence="1 2" key="1">
    <citation type="submission" date="2021-01" db="EMBL/GenBank/DDBJ databases">
        <title>011410 draft genome.</title>
        <authorList>
            <person name="Lang L."/>
        </authorList>
    </citation>
    <scope>NUCLEOTIDE SEQUENCE [LARGE SCALE GENOMIC DNA]</scope>
    <source>
        <strain evidence="1 2">KCTC 42845</strain>
    </source>
</reference>
<evidence type="ECO:0000313" key="2">
    <source>
        <dbReference type="Proteomes" id="UP000644749"/>
    </source>
</evidence>